<feature type="chain" id="PRO_5045064271" description="17 kDa surface antigen" evidence="5">
    <location>
        <begin position="21"/>
        <end position="143"/>
    </location>
</feature>
<feature type="domain" description="Glycine zipper 2TM" evidence="6">
    <location>
        <begin position="50"/>
        <end position="90"/>
    </location>
</feature>
<evidence type="ECO:0000259" key="6">
    <source>
        <dbReference type="Pfam" id="PF05433"/>
    </source>
</evidence>
<keyword evidence="8" id="KW-1185">Reference proteome</keyword>
<dbReference type="Proteomes" id="UP001597216">
    <property type="component" value="Unassembled WGS sequence"/>
</dbReference>
<keyword evidence="4" id="KW-0449">Lipoprotein</keyword>
<evidence type="ECO:0000313" key="7">
    <source>
        <dbReference type="EMBL" id="MFD1189797.1"/>
    </source>
</evidence>
<evidence type="ECO:0000256" key="2">
    <source>
        <dbReference type="ARBA" id="ARBA00008681"/>
    </source>
</evidence>
<organism evidence="7 8">
    <name type="scientific">Phenylobacterium conjunctum</name>
    <dbReference type="NCBI Taxonomy" id="1298959"/>
    <lineage>
        <taxon>Bacteria</taxon>
        <taxon>Pseudomonadati</taxon>
        <taxon>Pseudomonadota</taxon>
        <taxon>Alphaproteobacteria</taxon>
        <taxon>Caulobacterales</taxon>
        <taxon>Caulobacteraceae</taxon>
        <taxon>Phenylobacterium</taxon>
    </lineage>
</organism>
<dbReference type="Pfam" id="PF05433">
    <property type="entry name" value="Rick_17kDa_Anti"/>
    <property type="match status" value="1"/>
</dbReference>
<evidence type="ECO:0000256" key="3">
    <source>
        <dbReference type="ARBA" id="ARBA00015281"/>
    </source>
</evidence>
<comment type="caution">
    <text evidence="7">The sequence shown here is derived from an EMBL/GenBank/DDBJ whole genome shotgun (WGS) entry which is preliminary data.</text>
</comment>
<name>A0ABW3SZ90_9CAUL</name>
<reference evidence="8" key="1">
    <citation type="journal article" date="2019" name="Int. J. Syst. Evol. Microbiol.">
        <title>The Global Catalogue of Microorganisms (GCM) 10K type strain sequencing project: providing services to taxonomists for standard genome sequencing and annotation.</title>
        <authorList>
            <consortium name="The Broad Institute Genomics Platform"/>
            <consortium name="The Broad Institute Genome Sequencing Center for Infectious Disease"/>
            <person name="Wu L."/>
            <person name="Ma J."/>
        </authorList>
    </citation>
    <scope>NUCLEOTIDE SEQUENCE [LARGE SCALE GENOMIC DNA]</scope>
    <source>
        <strain evidence="8">CCUG 55074</strain>
    </source>
</reference>
<gene>
    <name evidence="7" type="ORF">ACFQ27_04335</name>
</gene>
<comment type="similarity">
    <text evidence="2">Belongs to the rickettsiale 17 kDa surface antigen family.</text>
</comment>
<dbReference type="EMBL" id="JBHTLQ010000006">
    <property type="protein sequence ID" value="MFD1189797.1"/>
    <property type="molecule type" value="Genomic_DNA"/>
</dbReference>
<evidence type="ECO:0000256" key="5">
    <source>
        <dbReference type="SAM" id="SignalP"/>
    </source>
</evidence>
<evidence type="ECO:0000256" key="1">
    <source>
        <dbReference type="ARBA" id="ARBA00004459"/>
    </source>
</evidence>
<keyword evidence="5" id="KW-0732">Signal</keyword>
<sequence length="143" mass="14906">MTRKTILCLAAALTAASSLAVPQFASAQAAREYGTGDICREEQKSSSTKGTVIGGVAGALLGSAVAGKGNKTEGAVLGGVVGAVAGHEIGKRRVKCDAYPTRIKQTKYSRANCQWVEETYGGRDHSFEVCRGNDGVWRPSGRS</sequence>
<protein>
    <recommendedName>
        <fullName evidence="3">17 kDa surface antigen</fullName>
    </recommendedName>
</protein>
<proteinExistence type="inferred from homology"/>
<evidence type="ECO:0000313" key="8">
    <source>
        <dbReference type="Proteomes" id="UP001597216"/>
    </source>
</evidence>
<accession>A0ABW3SZ90</accession>
<feature type="signal peptide" evidence="5">
    <location>
        <begin position="1"/>
        <end position="20"/>
    </location>
</feature>
<dbReference type="RefSeq" id="WP_374346419.1">
    <property type="nucleotide sequence ID" value="NZ_JBHTLQ010000006.1"/>
</dbReference>
<evidence type="ECO:0000256" key="4">
    <source>
        <dbReference type="ARBA" id="ARBA00023288"/>
    </source>
</evidence>
<comment type="subcellular location">
    <subcellularLocation>
        <location evidence="1">Cell outer membrane</location>
        <topology evidence="1">Lipid-anchor</topology>
    </subcellularLocation>
</comment>
<dbReference type="InterPro" id="IPR008816">
    <property type="entry name" value="Gly_zipper_2TM_dom"/>
</dbReference>